<feature type="compositionally biased region" description="Basic residues" evidence="1">
    <location>
        <begin position="81"/>
        <end position="94"/>
    </location>
</feature>
<evidence type="ECO:0008006" key="4">
    <source>
        <dbReference type="Google" id="ProtNLM"/>
    </source>
</evidence>
<evidence type="ECO:0000256" key="1">
    <source>
        <dbReference type="SAM" id="MobiDB-lite"/>
    </source>
</evidence>
<protein>
    <recommendedName>
        <fullName evidence="4">Mitochondrial mRNA-processing protein COX24 C-terminal domain-containing protein</fullName>
    </recommendedName>
</protein>
<reference evidence="2 3" key="1">
    <citation type="submission" date="2024-09" db="EMBL/GenBank/DDBJ databases">
        <title>Rethinking Asexuality: The Enigmatic Case of Functional Sexual Genes in Lepraria (Stereocaulaceae).</title>
        <authorList>
            <person name="Doellman M."/>
            <person name="Sun Y."/>
            <person name="Barcenas-Pena A."/>
            <person name="Lumbsch H.T."/>
            <person name="Grewe F."/>
        </authorList>
    </citation>
    <scope>NUCLEOTIDE SEQUENCE [LARGE SCALE GENOMIC DNA]</scope>
    <source>
        <strain evidence="2 3">Grewe 0041</strain>
    </source>
</reference>
<gene>
    <name evidence="2" type="ORF">ABVK25_009413</name>
</gene>
<keyword evidence="3" id="KW-1185">Reference proteome</keyword>
<organism evidence="2 3">
    <name type="scientific">Lepraria finkii</name>
    <dbReference type="NCBI Taxonomy" id="1340010"/>
    <lineage>
        <taxon>Eukaryota</taxon>
        <taxon>Fungi</taxon>
        <taxon>Dikarya</taxon>
        <taxon>Ascomycota</taxon>
        <taxon>Pezizomycotina</taxon>
        <taxon>Lecanoromycetes</taxon>
        <taxon>OSLEUM clade</taxon>
        <taxon>Lecanoromycetidae</taxon>
        <taxon>Lecanorales</taxon>
        <taxon>Lecanorineae</taxon>
        <taxon>Stereocaulaceae</taxon>
        <taxon>Lepraria</taxon>
    </lineage>
</organism>
<evidence type="ECO:0000313" key="3">
    <source>
        <dbReference type="Proteomes" id="UP001590951"/>
    </source>
</evidence>
<proteinExistence type="predicted"/>
<feature type="region of interest" description="Disordered" evidence="1">
    <location>
        <begin position="27"/>
        <end position="58"/>
    </location>
</feature>
<feature type="region of interest" description="Disordered" evidence="1">
    <location>
        <begin position="81"/>
        <end position="100"/>
    </location>
</feature>
<comment type="caution">
    <text evidence="2">The sequence shown here is derived from an EMBL/GenBank/DDBJ whole genome shotgun (WGS) entry which is preliminary data.</text>
</comment>
<dbReference type="Proteomes" id="UP001590951">
    <property type="component" value="Unassembled WGS sequence"/>
</dbReference>
<name>A0ABR4AXU7_9LECA</name>
<evidence type="ECO:0000313" key="2">
    <source>
        <dbReference type="EMBL" id="KAL2050305.1"/>
    </source>
</evidence>
<sequence>MPGAPQAHTKNLGSTISKLLRRSEDGFFSNRLLQRSKEKPRPSGNKAIKAGRDKQKKLIRKKLVKRELVKKQINLHLKMRRKGGFKKKKKIGRIRTREQN</sequence>
<dbReference type="EMBL" id="JBHFEH010000049">
    <property type="protein sequence ID" value="KAL2050305.1"/>
    <property type="molecule type" value="Genomic_DNA"/>
</dbReference>
<accession>A0ABR4AXU7</accession>